<keyword evidence="4" id="KW-1185">Reference proteome</keyword>
<feature type="signal peptide" evidence="2">
    <location>
        <begin position="1"/>
        <end position="23"/>
    </location>
</feature>
<feature type="transmembrane region" description="Helical" evidence="1">
    <location>
        <begin position="254"/>
        <end position="275"/>
    </location>
</feature>
<evidence type="ECO:0008006" key="5">
    <source>
        <dbReference type="Google" id="ProtNLM"/>
    </source>
</evidence>
<reference evidence="3" key="1">
    <citation type="submission" date="2020-09" db="EMBL/GenBank/DDBJ databases">
        <authorList>
            <person name="Kim M.K."/>
        </authorList>
    </citation>
    <scope>NUCLEOTIDE SEQUENCE</scope>
    <source>
        <strain evidence="3">BT702</strain>
    </source>
</reference>
<evidence type="ECO:0000313" key="3">
    <source>
        <dbReference type="EMBL" id="MBD2699299.1"/>
    </source>
</evidence>
<proteinExistence type="predicted"/>
<feature type="chain" id="PRO_5037427213" description="Tetratricopeptide repeat protein" evidence="2">
    <location>
        <begin position="24"/>
        <end position="302"/>
    </location>
</feature>
<dbReference type="EMBL" id="JACWZY010000001">
    <property type="protein sequence ID" value="MBD2699299.1"/>
    <property type="molecule type" value="Genomic_DNA"/>
</dbReference>
<dbReference type="Gene3D" id="1.25.40.10">
    <property type="entry name" value="Tetratricopeptide repeat domain"/>
    <property type="match status" value="1"/>
</dbReference>
<dbReference type="AlphaFoldDB" id="A0A927AM89"/>
<evidence type="ECO:0000256" key="1">
    <source>
        <dbReference type="SAM" id="Phobius"/>
    </source>
</evidence>
<keyword evidence="1" id="KW-0812">Transmembrane</keyword>
<organism evidence="3 4">
    <name type="scientific">Spirosoma profusum</name>
    <dbReference type="NCBI Taxonomy" id="2771354"/>
    <lineage>
        <taxon>Bacteria</taxon>
        <taxon>Pseudomonadati</taxon>
        <taxon>Bacteroidota</taxon>
        <taxon>Cytophagia</taxon>
        <taxon>Cytophagales</taxon>
        <taxon>Cytophagaceae</taxon>
        <taxon>Spirosoma</taxon>
    </lineage>
</organism>
<dbReference type="InterPro" id="IPR011990">
    <property type="entry name" value="TPR-like_helical_dom_sf"/>
</dbReference>
<dbReference type="SUPFAM" id="SSF48452">
    <property type="entry name" value="TPR-like"/>
    <property type="match status" value="1"/>
</dbReference>
<comment type="caution">
    <text evidence="3">The sequence shown here is derived from an EMBL/GenBank/DDBJ whole genome shotgun (WGS) entry which is preliminary data.</text>
</comment>
<evidence type="ECO:0000256" key="2">
    <source>
        <dbReference type="SAM" id="SignalP"/>
    </source>
</evidence>
<sequence>MTKPLHRLIFLLLILFVASPSTHVISQVSSGPRVVDDEYERYKKRADDFFKEGRYVEARRQYQNCLEVPGFENDAYAKSQFDECTTGITLRQQADDAFRAGKNKEAIQLLVQLINLNPDDALTKGQLLDYYERQGNQLFNQQQYIVAKNNYREALKYATPTKRETLLIQIRTIDEILNPVPKHIGLKVLTGAVAIGAGVYAVLLKNDYNAKLATLNKISQSADPSNSGEIANPDTYNQYKAAYDAAEAAKKKNGLFKVCIGVAAVATIAEVYLLIHKPQPKHRAMYWKPSSESAGLALGYSF</sequence>
<accession>A0A927AM89</accession>
<keyword evidence="2" id="KW-0732">Signal</keyword>
<keyword evidence="1" id="KW-0472">Membrane</keyword>
<name>A0A927AM89_9BACT</name>
<dbReference type="RefSeq" id="WP_190885153.1">
    <property type="nucleotide sequence ID" value="NZ_JACWZY010000001.1"/>
</dbReference>
<evidence type="ECO:0000313" key="4">
    <source>
        <dbReference type="Proteomes" id="UP000598820"/>
    </source>
</evidence>
<protein>
    <recommendedName>
        <fullName evidence="5">Tetratricopeptide repeat protein</fullName>
    </recommendedName>
</protein>
<dbReference type="Proteomes" id="UP000598820">
    <property type="component" value="Unassembled WGS sequence"/>
</dbReference>
<gene>
    <name evidence="3" type="ORF">IC229_01535</name>
</gene>
<keyword evidence="1" id="KW-1133">Transmembrane helix</keyword>